<feature type="chain" id="PRO_5037363739" evidence="1">
    <location>
        <begin position="21"/>
        <end position="72"/>
    </location>
</feature>
<dbReference type="EMBL" id="BMES01000002">
    <property type="protein sequence ID" value="GGH28068.1"/>
    <property type="molecule type" value="Genomic_DNA"/>
</dbReference>
<reference evidence="2" key="1">
    <citation type="journal article" date="2014" name="Int. J. Syst. Evol. Microbiol.">
        <title>Complete genome sequence of Corynebacterium casei LMG S-19264T (=DSM 44701T), isolated from a smear-ripened cheese.</title>
        <authorList>
            <consortium name="US DOE Joint Genome Institute (JGI-PGF)"/>
            <person name="Walter F."/>
            <person name="Albersmeier A."/>
            <person name="Kalinowski J."/>
            <person name="Ruckert C."/>
        </authorList>
    </citation>
    <scope>NUCLEOTIDE SEQUENCE</scope>
    <source>
        <strain evidence="2">CGMCC 1.12214</strain>
    </source>
</reference>
<sequence length="72" mass="7732">MIRIIVLAACVACAPVAAYAQRQTDAREAAEILQRDNLVDEYCGDQATEPLPGFTEEATDEACEIVASEDAD</sequence>
<keyword evidence="3" id="KW-1185">Reference proteome</keyword>
<organism evidence="2 3">
    <name type="scientific">Alsobacter metallidurans</name>
    <dbReference type="NCBI Taxonomy" id="340221"/>
    <lineage>
        <taxon>Bacteria</taxon>
        <taxon>Pseudomonadati</taxon>
        <taxon>Pseudomonadota</taxon>
        <taxon>Alphaproteobacteria</taxon>
        <taxon>Hyphomicrobiales</taxon>
        <taxon>Alsobacteraceae</taxon>
        <taxon>Alsobacter</taxon>
    </lineage>
</organism>
<dbReference type="Proteomes" id="UP000603912">
    <property type="component" value="Unassembled WGS sequence"/>
</dbReference>
<feature type="signal peptide" evidence="1">
    <location>
        <begin position="1"/>
        <end position="20"/>
    </location>
</feature>
<evidence type="ECO:0000313" key="2">
    <source>
        <dbReference type="EMBL" id="GGH28068.1"/>
    </source>
</evidence>
<protein>
    <submittedName>
        <fullName evidence="2">Uncharacterized protein</fullName>
    </submittedName>
</protein>
<evidence type="ECO:0000256" key="1">
    <source>
        <dbReference type="SAM" id="SignalP"/>
    </source>
</evidence>
<evidence type="ECO:0000313" key="3">
    <source>
        <dbReference type="Proteomes" id="UP000603912"/>
    </source>
</evidence>
<name>A0A917IAL5_9HYPH</name>
<dbReference type="RefSeq" id="WP_188519166.1">
    <property type="nucleotide sequence ID" value="NZ_BMES01000002.1"/>
</dbReference>
<accession>A0A917IAL5</accession>
<gene>
    <name evidence="2" type="ORF">GCM10007036_37050</name>
</gene>
<proteinExistence type="predicted"/>
<dbReference type="AlphaFoldDB" id="A0A917IAL5"/>
<comment type="caution">
    <text evidence="2">The sequence shown here is derived from an EMBL/GenBank/DDBJ whole genome shotgun (WGS) entry which is preliminary data.</text>
</comment>
<reference evidence="2" key="2">
    <citation type="submission" date="2020-09" db="EMBL/GenBank/DDBJ databases">
        <authorList>
            <person name="Sun Q."/>
            <person name="Zhou Y."/>
        </authorList>
    </citation>
    <scope>NUCLEOTIDE SEQUENCE</scope>
    <source>
        <strain evidence="2">CGMCC 1.12214</strain>
    </source>
</reference>
<keyword evidence="1" id="KW-0732">Signal</keyword>